<evidence type="ECO:0000313" key="1">
    <source>
        <dbReference type="EMBL" id="RYQ82879.1"/>
    </source>
</evidence>
<comment type="caution">
    <text evidence="1">The sequence shown here is derived from an EMBL/GenBank/DDBJ whole genome shotgun (WGS) entry which is preliminary data.</text>
</comment>
<sequence>MESVLSYLIQRQLIQTRTEELTWNSDAIMKKARLSVREALEQPINRRSWKEIRNRLDHECYKSTKTLEQNIEERPPGIDKEHWRWFLEYRNKPETQEKIMEIEQRDKSSKMLSEDDSFVQALRKEHSGRVRGVGFGTTPSQLFHPSSHLSMDGAQTENTQRMLFELQAEVVDEKLKRKAMENVVAAEKIVLLCYLIQWQCRELPLDIDARLNFLEGQSER</sequence>
<dbReference type="AlphaFoldDB" id="A0A444WZM9"/>
<protein>
    <submittedName>
        <fullName evidence="1">Uncharacterized protein</fullName>
    </submittedName>
</protein>
<proteinExistence type="predicted"/>
<reference evidence="1 2" key="1">
    <citation type="submission" date="2019-01" db="EMBL/GenBank/DDBJ databases">
        <title>Sequencing of cultivated peanut Arachis hypogaea provides insights into genome evolution and oil improvement.</title>
        <authorList>
            <person name="Chen X."/>
        </authorList>
    </citation>
    <scope>NUCLEOTIDE SEQUENCE [LARGE SCALE GENOMIC DNA]</scope>
    <source>
        <strain evidence="2">cv. Fuhuasheng</strain>
        <tissue evidence="1">Leaves</tissue>
    </source>
</reference>
<gene>
    <name evidence="1" type="ORF">Ahy_B10g101458</name>
</gene>
<dbReference type="EMBL" id="SDMP01000020">
    <property type="protein sequence ID" value="RYQ82879.1"/>
    <property type="molecule type" value="Genomic_DNA"/>
</dbReference>
<accession>A0A444WZM9</accession>
<keyword evidence="2" id="KW-1185">Reference proteome</keyword>
<evidence type="ECO:0000313" key="2">
    <source>
        <dbReference type="Proteomes" id="UP000289738"/>
    </source>
</evidence>
<dbReference type="Proteomes" id="UP000289738">
    <property type="component" value="Chromosome B10"/>
</dbReference>
<name>A0A444WZM9_ARAHY</name>
<organism evidence="1 2">
    <name type="scientific">Arachis hypogaea</name>
    <name type="common">Peanut</name>
    <dbReference type="NCBI Taxonomy" id="3818"/>
    <lineage>
        <taxon>Eukaryota</taxon>
        <taxon>Viridiplantae</taxon>
        <taxon>Streptophyta</taxon>
        <taxon>Embryophyta</taxon>
        <taxon>Tracheophyta</taxon>
        <taxon>Spermatophyta</taxon>
        <taxon>Magnoliopsida</taxon>
        <taxon>eudicotyledons</taxon>
        <taxon>Gunneridae</taxon>
        <taxon>Pentapetalae</taxon>
        <taxon>rosids</taxon>
        <taxon>fabids</taxon>
        <taxon>Fabales</taxon>
        <taxon>Fabaceae</taxon>
        <taxon>Papilionoideae</taxon>
        <taxon>50 kb inversion clade</taxon>
        <taxon>dalbergioids sensu lato</taxon>
        <taxon>Dalbergieae</taxon>
        <taxon>Pterocarpus clade</taxon>
        <taxon>Arachis</taxon>
    </lineage>
</organism>